<dbReference type="Pfam" id="PF01597">
    <property type="entry name" value="GCV_H"/>
    <property type="match status" value="1"/>
</dbReference>
<gene>
    <name evidence="3 6" type="primary">gcvH</name>
    <name evidence="6" type="ORF">KJ970_05345</name>
</gene>
<evidence type="ECO:0000256" key="1">
    <source>
        <dbReference type="ARBA" id="ARBA00009249"/>
    </source>
</evidence>
<dbReference type="PANTHER" id="PTHR11715:SF3">
    <property type="entry name" value="GLYCINE CLEAVAGE SYSTEM H PROTEIN-RELATED"/>
    <property type="match status" value="1"/>
</dbReference>
<dbReference type="AlphaFoldDB" id="A0A948RSS7"/>
<dbReference type="InterPro" id="IPR000089">
    <property type="entry name" value="Biotin_lipoyl"/>
</dbReference>
<comment type="cofactor">
    <cofactor evidence="3">
        <name>(R)-lipoate</name>
        <dbReference type="ChEBI" id="CHEBI:83088"/>
    </cofactor>
    <text evidence="3">Binds 1 lipoyl cofactor covalently.</text>
</comment>
<dbReference type="PANTHER" id="PTHR11715">
    <property type="entry name" value="GLYCINE CLEAVAGE SYSTEM H PROTEIN"/>
    <property type="match status" value="1"/>
</dbReference>
<comment type="similarity">
    <text evidence="1 3">Belongs to the GcvH family.</text>
</comment>
<dbReference type="HAMAP" id="MF_00272">
    <property type="entry name" value="GcvH"/>
    <property type="match status" value="1"/>
</dbReference>
<dbReference type="Gene3D" id="2.40.50.100">
    <property type="match status" value="1"/>
</dbReference>
<dbReference type="Proteomes" id="UP000777784">
    <property type="component" value="Unassembled WGS sequence"/>
</dbReference>
<comment type="caution">
    <text evidence="6">The sequence shown here is derived from an EMBL/GenBank/DDBJ whole genome shotgun (WGS) entry which is preliminary data.</text>
</comment>
<protein>
    <recommendedName>
        <fullName evidence="3">Glycine cleavage system H protein</fullName>
    </recommendedName>
</protein>
<dbReference type="GO" id="GO:0019464">
    <property type="term" value="P:glycine decarboxylation via glycine cleavage system"/>
    <property type="evidence" value="ECO:0007669"/>
    <property type="project" value="UniProtKB-UniRule"/>
</dbReference>
<dbReference type="NCBIfam" id="TIGR00527">
    <property type="entry name" value="gcvH"/>
    <property type="match status" value="1"/>
</dbReference>
<dbReference type="InterPro" id="IPR003016">
    <property type="entry name" value="2-oxoA_DH_lipoyl-BS"/>
</dbReference>
<dbReference type="InterPro" id="IPR033753">
    <property type="entry name" value="GCV_H/Fam206"/>
</dbReference>
<dbReference type="NCBIfam" id="NF002270">
    <property type="entry name" value="PRK01202.1"/>
    <property type="match status" value="1"/>
</dbReference>
<evidence type="ECO:0000256" key="2">
    <source>
        <dbReference type="ARBA" id="ARBA00022823"/>
    </source>
</evidence>
<name>A0A948RSS7_UNCEI</name>
<sequence>MEFPEGFYYTKDHEWVRKEGDEVVIGITDYAQQALGDIVFVELPADGGDLRQGDPFGSVEAVKAVADLFSPIVGSVTAVNLDLEDNPGLVNASPYGDGWIIRAKVDEATHWDELLDVLAYQELVKGLEG</sequence>
<dbReference type="GO" id="GO:0005829">
    <property type="term" value="C:cytosol"/>
    <property type="evidence" value="ECO:0007669"/>
    <property type="project" value="TreeGrafter"/>
</dbReference>
<dbReference type="PROSITE" id="PS00189">
    <property type="entry name" value="LIPOYL"/>
    <property type="match status" value="1"/>
</dbReference>
<evidence type="ECO:0000313" key="7">
    <source>
        <dbReference type="Proteomes" id="UP000777784"/>
    </source>
</evidence>
<feature type="domain" description="Lipoyl-binding" evidence="5">
    <location>
        <begin position="22"/>
        <end position="104"/>
    </location>
</feature>
<dbReference type="InterPro" id="IPR017453">
    <property type="entry name" value="GCV_H_sub"/>
</dbReference>
<proteinExistence type="inferred from homology"/>
<dbReference type="EMBL" id="JAHJDP010000028">
    <property type="protein sequence ID" value="MBU2690335.1"/>
    <property type="molecule type" value="Genomic_DNA"/>
</dbReference>
<dbReference type="SUPFAM" id="SSF51230">
    <property type="entry name" value="Single hybrid motif"/>
    <property type="match status" value="1"/>
</dbReference>
<comment type="function">
    <text evidence="3">The glycine cleavage system catalyzes the degradation of glycine. The H protein shuttles the methylamine group of glycine from the P protein to the T protein.</text>
</comment>
<dbReference type="CDD" id="cd06848">
    <property type="entry name" value="GCS_H"/>
    <property type="match status" value="1"/>
</dbReference>
<evidence type="ECO:0000313" key="6">
    <source>
        <dbReference type="EMBL" id="MBU2690335.1"/>
    </source>
</evidence>
<evidence type="ECO:0000259" key="5">
    <source>
        <dbReference type="PROSITE" id="PS50968"/>
    </source>
</evidence>
<dbReference type="InterPro" id="IPR002930">
    <property type="entry name" value="GCV_H"/>
</dbReference>
<evidence type="ECO:0000256" key="4">
    <source>
        <dbReference type="PIRSR" id="PIRSR617453-50"/>
    </source>
</evidence>
<accession>A0A948RSS7</accession>
<dbReference type="GO" id="GO:0005960">
    <property type="term" value="C:glycine cleavage complex"/>
    <property type="evidence" value="ECO:0007669"/>
    <property type="project" value="InterPro"/>
</dbReference>
<feature type="modified residue" description="N6-lipoyllysine" evidence="3 4">
    <location>
        <position position="63"/>
    </location>
</feature>
<dbReference type="PROSITE" id="PS50968">
    <property type="entry name" value="BIOTINYL_LIPOYL"/>
    <property type="match status" value="1"/>
</dbReference>
<comment type="subunit">
    <text evidence="3">The glycine cleavage system is composed of four proteins: P, T, L and H.</text>
</comment>
<organism evidence="6 7">
    <name type="scientific">Eiseniibacteriota bacterium</name>
    <dbReference type="NCBI Taxonomy" id="2212470"/>
    <lineage>
        <taxon>Bacteria</taxon>
        <taxon>Candidatus Eiseniibacteriota</taxon>
    </lineage>
</organism>
<dbReference type="InterPro" id="IPR011053">
    <property type="entry name" value="Single_hybrid_motif"/>
</dbReference>
<reference evidence="6" key="1">
    <citation type="submission" date="2021-05" db="EMBL/GenBank/DDBJ databases">
        <title>Energy efficiency and biological interactions define the core microbiome of deep oligotrophic groundwater.</title>
        <authorList>
            <person name="Mehrshad M."/>
            <person name="Lopez-Fernandez M."/>
            <person name="Bell E."/>
            <person name="Bernier-Latmani R."/>
            <person name="Bertilsson S."/>
            <person name="Dopson M."/>
        </authorList>
    </citation>
    <scope>NUCLEOTIDE SEQUENCE</scope>
    <source>
        <strain evidence="6">Modern_marine.mb.64</strain>
    </source>
</reference>
<dbReference type="GO" id="GO:0009249">
    <property type="term" value="P:protein lipoylation"/>
    <property type="evidence" value="ECO:0007669"/>
    <property type="project" value="TreeGrafter"/>
</dbReference>
<keyword evidence="2 3" id="KW-0450">Lipoyl</keyword>
<evidence type="ECO:0000256" key="3">
    <source>
        <dbReference type="HAMAP-Rule" id="MF_00272"/>
    </source>
</evidence>